<feature type="signal peptide" evidence="1">
    <location>
        <begin position="1"/>
        <end position="23"/>
    </location>
</feature>
<dbReference type="Gene3D" id="2.40.128.270">
    <property type="match status" value="1"/>
</dbReference>
<name>A0A2S0MKY3_9RHOB</name>
<evidence type="ECO:0000259" key="2">
    <source>
        <dbReference type="Pfam" id="PF03724"/>
    </source>
</evidence>
<evidence type="ECO:0000256" key="1">
    <source>
        <dbReference type="SAM" id="SignalP"/>
    </source>
</evidence>
<dbReference type="PANTHER" id="PTHR38013">
    <property type="entry name" value="GLYCOPROTEIN/POLYSACCHARIDE METABOLISM"/>
    <property type="match status" value="1"/>
</dbReference>
<dbReference type="EMBL" id="CP027665">
    <property type="protein sequence ID" value="AVO36522.1"/>
    <property type="molecule type" value="Genomic_DNA"/>
</dbReference>
<dbReference type="InterPro" id="IPR039366">
    <property type="entry name" value="Pilotin"/>
</dbReference>
<gene>
    <name evidence="3" type="ORF">C6Y53_01580</name>
</gene>
<dbReference type="AlphaFoldDB" id="A0A2S0MKY3"/>
<dbReference type="InterPro" id="IPR038670">
    <property type="entry name" value="HslJ-like_sf"/>
</dbReference>
<dbReference type="InterPro" id="IPR005184">
    <property type="entry name" value="DUF306_Meta_HslJ"/>
</dbReference>
<protein>
    <submittedName>
        <fullName evidence="3">META domain-containing protein</fullName>
    </submittedName>
</protein>
<keyword evidence="4" id="KW-1185">Reference proteome</keyword>
<dbReference type="Pfam" id="PF03724">
    <property type="entry name" value="META"/>
    <property type="match status" value="1"/>
</dbReference>
<reference evidence="4" key="1">
    <citation type="submission" date="2018-03" db="EMBL/GenBank/DDBJ databases">
        <title>Genomic analysis of the strain SH-1 isolated from shrimp intestine.</title>
        <authorList>
            <person name="Kim Y.-S."/>
            <person name="Kim S.-E."/>
            <person name="Kim K.-H."/>
        </authorList>
    </citation>
    <scope>NUCLEOTIDE SEQUENCE [LARGE SCALE GENOMIC DNA]</scope>
    <source>
        <strain evidence="4">SH-1</strain>
    </source>
</reference>
<dbReference type="Pfam" id="PF09619">
    <property type="entry name" value="YscW"/>
    <property type="match status" value="1"/>
</dbReference>
<evidence type="ECO:0000313" key="3">
    <source>
        <dbReference type="EMBL" id="AVO36522.1"/>
    </source>
</evidence>
<sequence length="259" mass="27403">MNRRRFSSAMAVAALAAATTSFAGLRPAAASDAASADSAKVTGSVTWRERIAVKPGMVLDVELLDTSRADAPAIRMAQRRYALDKVPFGFSLETDAALIEDNHRYTVAARVFDGGRVAWRSTSAHAVLTGGAPNEVEILVERMAAPASVLDESHWQVVQLNGAAVESPKPPTVSFLADGGLAVFSGCNRHHGSVVIDGDGLTVNRNMAGTKMACLPPLDVLERDLVAALFDTVRFSLRGDRLILLNAEGAPVLVLERAG</sequence>
<dbReference type="Proteomes" id="UP000237655">
    <property type="component" value="Chromosome"/>
</dbReference>
<dbReference type="KEGG" id="thas:C6Y53_01580"/>
<dbReference type="PANTHER" id="PTHR38013:SF1">
    <property type="entry name" value="GLYCOPROTEIN_POLYSACCHARIDE METABOLISM"/>
    <property type="match status" value="1"/>
</dbReference>
<dbReference type="InterPro" id="IPR053196">
    <property type="entry name" value="Lipoprotein_YbaY-like"/>
</dbReference>
<feature type="domain" description="DUF306" evidence="2">
    <location>
        <begin position="150"/>
        <end position="255"/>
    </location>
</feature>
<feature type="chain" id="PRO_5015651518" evidence="1">
    <location>
        <begin position="24"/>
        <end position="259"/>
    </location>
</feature>
<proteinExistence type="predicted"/>
<dbReference type="RefSeq" id="WP_106470837.1">
    <property type="nucleotide sequence ID" value="NZ_CP027665.1"/>
</dbReference>
<organism evidence="3 4">
    <name type="scientific">Pukyongiella litopenaei</name>
    <dbReference type="NCBI Taxonomy" id="2605946"/>
    <lineage>
        <taxon>Bacteria</taxon>
        <taxon>Pseudomonadati</taxon>
        <taxon>Pseudomonadota</taxon>
        <taxon>Alphaproteobacteria</taxon>
        <taxon>Rhodobacterales</taxon>
        <taxon>Paracoccaceae</taxon>
        <taxon>Pukyongiella</taxon>
    </lineage>
</organism>
<keyword evidence="1" id="KW-0732">Signal</keyword>
<evidence type="ECO:0000313" key="4">
    <source>
        <dbReference type="Proteomes" id="UP000237655"/>
    </source>
</evidence>
<accession>A0A2S0MKY3</accession>